<accession>A0A1H9C6C9</accession>
<dbReference type="Pfam" id="PF13508">
    <property type="entry name" value="Acetyltransf_7"/>
    <property type="match status" value="1"/>
</dbReference>
<dbReference type="Gene3D" id="3.40.630.30">
    <property type="match status" value="1"/>
</dbReference>
<evidence type="ECO:0000313" key="2">
    <source>
        <dbReference type="EMBL" id="SEP96551.1"/>
    </source>
</evidence>
<proteinExistence type="predicted"/>
<name>A0A1H9C6C9_9PSEU</name>
<dbReference type="EMBL" id="FOFV01000001">
    <property type="protein sequence ID" value="SEP96551.1"/>
    <property type="molecule type" value="Genomic_DNA"/>
</dbReference>
<dbReference type="SUPFAM" id="SSF55729">
    <property type="entry name" value="Acyl-CoA N-acyltransferases (Nat)"/>
    <property type="match status" value="1"/>
</dbReference>
<feature type="domain" description="N-acetyltransferase" evidence="1">
    <location>
        <begin position="3"/>
        <end position="136"/>
    </location>
</feature>
<sequence length="136" mass="14714">MDTAYRLVLEPPSLDDYQRLRKESGLSERPREEAEKGLTGAWASASVIHVESGETAGMGRVVGDGGTYFVVIDMAVLPEHQRKGLGDAILTALLAKIREAAPGALVSLLADPPGRRLYARHGFVESAPDSVGMWRR</sequence>
<dbReference type="Proteomes" id="UP000199503">
    <property type="component" value="Unassembled WGS sequence"/>
</dbReference>
<keyword evidence="3" id="KW-1185">Reference proteome</keyword>
<dbReference type="PROSITE" id="PS51186">
    <property type="entry name" value="GNAT"/>
    <property type="match status" value="1"/>
</dbReference>
<keyword evidence="2" id="KW-0808">Transferase</keyword>
<dbReference type="RefSeq" id="WP_089909464.1">
    <property type="nucleotide sequence ID" value="NZ_FOFV01000001.1"/>
</dbReference>
<organism evidence="2 3">
    <name type="scientific">Lentzea albida</name>
    <dbReference type="NCBI Taxonomy" id="65499"/>
    <lineage>
        <taxon>Bacteria</taxon>
        <taxon>Bacillati</taxon>
        <taxon>Actinomycetota</taxon>
        <taxon>Actinomycetes</taxon>
        <taxon>Pseudonocardiales</taxon>
        <taxon>Pseudonocardiaceae</taxon>
        <taxon>Lentzea</taxon>
    </lineage>
</organism>
<dbReference type="InterPro" id="IPR053144">
    <property type="entry name" value="Acetyltransferase_Butenolide"/>
</dbReference>
<dbReference type="OrthoDB" id="7057833at2"/>
<dbReference type="GO" id="GO:0016747">
    <property type="term" value="F:acyltransferase activity, transferring groups other than amino-acyl groups"/>
    <property type="evidence" value="ECO:0007669"/>
    <property type="project" value="InterPro"/>
</dbReference>
<dbReference type="PANTHER" id="PTHR43233">
    <property type="entry name" value="FAMILY N-ACETYLTRANSFERASE, PUTATIVE (AFU_ORTHOLOGUE AFUA_6G03350)-RELATED"/>
    <property type="match status" value="1"/>
</dbReference>
<dbReference type="CDD" id="cd04301">
    <property type="entry name" value="NAT_SF"/>
    <property type="match status" value="1"/>
</dbReference>
<dbReference type="AlphaFoldDB" id="A0A1H9C6C9"/>
<dbReference type="PANTHER" id="PTHR43233:SF1">
    <property type="entry name" value="FAMILY N-ACETYLTRANSFERASE, PUTATIVE (AFU_ORTHOLOGUE AFUA_6G03350)-RELATED"/>
    <property type="match status" value="1"/>
</dbReference>
<dbReference type="InterPro" id="IPR000182">
    <property type="entry name" value="GNAT_dom"/>
</dbReference>
<dbReference type="STRING" id="65499.SAMN04488000_101819"/>
<reference evidence="3" key="1">
    <citation type="submission" date="2016-10" db="EMBL/GenBank/DDBJ databases">
        <authorList>
            <person name="Varghese N."/>
            <person name="Submissions S."/>
        </authorList>
    </citation>
    <scope>NUCLEOTIDE SEQUENCE [LARGE SCALE GENOMIC DNA]</scope>
    <source>
        <strain evidence="3">DSM 44437</strain>
    </source>
</reference>
<evidence type="ECO:0000259" key="1">
    <source>
        <dbReference type="PROSITE" id="PS51186"/>
    </source>
</evidence>
<gene>
    <name evidence="2" type="ORF">SAMN04488000_101819</name>
</gene>
<dbReference type="InterPro" id="IPR016181">
    <property type="entry name" value="Acyl_CoA_acyltransferase"/>
</dbReference>
<protein>
    <submittedName>
        <fullName evidence="2">Acetyltransferase (GNAT) domain-containing protein</fullName>
    </submittedName>
</protein>
<evidence type="ECO:0000313" key="3">
    <source>
        <dbReference type="Proteomes" id="UP000199503"/>
    </source>
</evidence>